<accession>A0ABN9V7C7</accession>
<sequence>MVSDASMESHTVQLVPEGRTKQFQRVWVFQVLPTLPVSACGTRRSGVAFRYPFPPPVLQALICAAFWSGLFMTGVNANGGQSERQILLFASRGNFGKASCTSQQPAFGRSSRALPMPARLRGREEDNLSFHTPILAI</sequence>
<gene>
    <name evidence="1" type="ORF">PCOR1329_LOCUS54726</name>
</gene>
<protein>
    <submittedName>
        <fullName evidence="1">Uncharacterized protein</fullName>
    </submittedName>
</protein>
<comment type="caution">
    <text evidence="1">The sequence shown here is derived from an EMBL/GenBank/DDBJ whole genome shotgun (WGS) entry which is preliminary data.</text>
</comment>
<evidence type="ECO:0000313" key="1">
    <source>
        <dbReference type="EMBL" id="CAK0867905.1"/>
    </source>
</evidence>
<reference evidence="1" key="1">
    <citation type="submission" date="2023-10" db="EMBL/GenBank/DDBJ databases">
        <authorList>
            <person name="Chen Y."/>
            <person name="Shah S."/>
            <person name="Dougan E. K."/>
            <person name="Thang M."/>
            <person name="Chan C."/>
        </authorList>
    </citation>
    <scope>NUCLEOTIDE SEQUENCE [LARGE SCALE GENOMIC DNA]</scope>
</reference>
<keyword evidence="2" id="KW-1185">Reference proteome</keyword>
<dbReference type="EMBL" id="CAUYUJ010016693">
    <property type="protein sequence ID" value="CAK0867905.1"/>
    <property type="molecule type" value="Genomic_DNA"/>
</dbReference>
<name>A0ABN9V7C7_9DINO</name>
<dbReference type="Proteomes" id="UP001189429">
    <property type="component" value="Unassembled WGS sequence"/>
</dbReference>
<proteinExistence type="predicted"/>
<evidence type="ECO:0000313" key="2">
    <source>
        <dbReference type="Proteomes" id="UP001189429"/>
    </source>
</evidence>
<organism evidence="1 2">
    <name type="scientific">Prorocentrum cordatum</name>
    <dbReference type="NCBI Taxonomy" id="2364126"/>
    <lineage>
        <taxon>Eukaryota</taxon>
        <taxon>Sar</taxon>
        <taxon>Alveolata</taxon>
        <taxon>Dinophyceae</taxon>
        <taxon>Prorocentrales</taxon>
        <taxon>Prorocentraceae</taxon>
        <taxon>Prorocentrum</taxon>
    </lineage>
</organism>